<organism evidence="4 5">
    <name type="scientific">Nonomuraea guangzhouensis</name>
    <dbReference type="NCBI Taxonomy" id="1291555"/>
    <lineage>
        <taxon>Bacteria</taxon>
        <taxon>Bacillati</taxon>
        <taxon>Actinomycetota</taxon>
        <taxon>Actinomycetes</taxon>
        <taxon>Streptosporangiales</taxon>
        <taxon>Streptosporangiaceae</taxon>
        <taxon>Nonomuraea</taxon>
    </lineage>
</organism>
<dbReference type="PANTHER" id="PTHR30481:SF2">
    <property type="entry name" value="SITE-SPECIFIC DNA-METHYLTRANSFERASE (ADENINE-SPECIFIC)"/>
    <property type="match status" value="1"/>
</dbReference>
<evidence type="ECO:0000256" key="3">
    <source>
        <dbReference type="ARBA" id="ARBA00022691"/>
    </source>
</evidence>
<protein>
    <submittedName>
        <fullName evidence="4">DNA adenine methylase</fullName>
    </submittedName>
</protein>
<dbReference type="GO" id="GO:0032259">
    <property type="term" value="P:methylation"/>
    <property type="evidence" value="ECO:0007669"/>
    <property type="project" value="UniProtKB-KW"/>
</dbReference>
<proteinExistence type="predicted"/>
<gene>
    <name evidence="4" type="ORF">ACFSJ0_31145</name>
</gene>
<name>A0ABW4GGR8_9ACTN</name>
<keyword evidence="2" id="KW-0808">Transferase</keyword>
<dbReference type="Proteomes" id="UP001597097">
    <property type="component" value="Unassembled WGS sequence"/>
</dbReference>
<dbReference type="InterPro" id="IPR012327">
    <property type="entry name" value="MeTrfase_D12"/>
</dbReference>
<keyword evidence="3" id="KW-0949">S-adenosyl-L-methionine</keyword>
<dbReference type="GO" id="GO:0008168">
    <property type="term" value="F:methyltransferase activity"/>
    <property type="evidence" value="ECO:0007669"/>
    <property type="project" value="UniProtKB-KW"/>
</dbReference>
<accession>A0ABW4GGR8</accession>
<dbReference type="InterPro" id="IPR029063">
    <property type="entry name" value="SAM-dependent_MTases_sf"/>
</dbReference>
<dbReference type="SUPFAM" id="SSF53335">
    <property type="entry name" value="S-adenosyl-L-methionine-dependent methyltransferases"/>
    <property type="match status" value="1"/>
</dbReference>
<evidence type="ECO:0000256" key="2">
    <source>
        <dbReference type="ARBA" id="ARBA00022679"/>
    </source>
</evidence>
<dbReference type="EMBL" id="JBHUCM010000029">
    <property type="protein sequence ID" value="MFD1541546.1"/>
    <property type="molecule type" value="Genomic_DNA"/>
</dbReference>
<sequence length="322" mass="36221">MAIDDQTRPVDAPRPRVGRNAELRSPLRYPGGKRQLVPFFVDLLKLNGKSPLDLFIEPFAGGAAVSLHLLAAGLVERVVLADLDPLVYAFWHQACFRTEQLVADIAAADVTLAEWHKLRAAPGKTLREKAYACLFLNRTSYSGILQGRAGPIGGQKQQSKYKIDCRFYKDEIIHRLRQLGELAADGRIAAVRRTDVRATVRWVEETYSQTQRLYYFDPPFWEKGERLYRKAFGHADHKRLAKLLIGLQAPWALSYDYHEEIVDLYRASVQAGGGGHSDLVPVGKPRLHTADLLYCNRHEKRGATELIITNLADVPSEHVNAT</sequence>
<evidence type="ECO:0000313" key="4">
    <source>
        <dbReference type="EMBL" id="MFD1541546.1"/>
    </source>
</evidence>
<dbReference type="RefSeq" id="WP_246652844.1">
    <property type="nucleotide sequence ID" value="NZ_JAHKRM010000022.1"/>
</dbReference>
<keyword evidence="5" id="KW-1185">Reference proteome</keyword>
<evidence type="ECO:0000313" key="5">
    <source>
        <dbReference type="Proteomes" id="UP001597097"/>
    </source>
</evidence>
<dbReference type="PANTHER" id="PTHR30481">
    <property type="entry name" value="DNA ADENINE METHYLASE"/>
    <property type="match status" value="1"/>
</dbReference>
<dbReference type="PRINTS" id="PR00505">
    <property type="entry name" value="D12N6MTFRASE"/>
</dbReference>
<dbReference type="Pfam" id="PF02086">
    <property type="entry name" value="MethyltransfD12"/>
    <property type="match status" value="1"/>
</dbReference>
<dbReference type="Gene3D" id="3.40.50.150">
    <property type="entry name" value="Vaccinia Virus protein VP39"/>
    <property type="match status" value="2"/>
</dbReference>
<comment type="caution">
    <text evidence="4">The sequence shown here is derived from an EMBL/GenBank/DDBJ whole genome shotgun (WGS) entry which is preliminary data.</text>
</comment>
<evidence type="ECO:0000256" key="1">
    <source>
        <dbReference type="ARBA" id="ARBA00022603"/>
    </source>
</evidence>
<keyword evidence="1 4" id="KW-0489">Methyltransferase</keyword>
<reference evidence="5" key="1">
    <citation type="journal article" date="2019" name="Int. J. Syst. Evol. Microbiol.">
        <title>The Global Catalogue of Microorganisms (GCM) 10K type strain sequencing project: providing services to taxonomists for standard genome sequencing and annotation.</title>
        <authorList>
            <consortium name="The Broad Institute Genomics Platform"/>
            <consortium name="The Broad Institute Genome Sequencing Center for Infectious Disease"/>
            <person name="Wu L."/>
            <person name="Ma J."/>
        </authorList>
    </citation>
    <scope>NUCLEOTIDE SEQUENCE [LARGE SCALE GENOMIC DNA]</scope>
    <source>
        <strain evidence="5">CGMCC 1.15399</strain>
    </source>
</reference>